<gene>
    <name evidence="1 2" type="ORF">Bm10032</name>
    <name evidence="1" type="ORF">BM_Bm10032</name>
</gene>
<dbReference type="EMBL" id="LN856959">
    <property type="protein sequence ID" value="CRZ24535.1"/>
    <property type="molecule type" value="Genomic_DNA"/>
</dbReference>
<evidence type="ECO:0000313" key="1">
    <source>
        <dbReference type="EMBL" id="CRZ24535.1"/>
    </source>
</evidence>
<sequence length="152" mass="17523">MKFSRFDPNKRWNSTQALCSHYFQLMPYACDDCDLPLPNMSRSAVFRRREYANDDDGTPTKFRRRSEAHGARSVRRSYSFSHESGVSFFGSSALIMPQYSYSGGYMSKSLSRNSRNSSLFERSLYSSVLTRTPPLHSVGLQRSTPHYTDKYP</sequence>
<protein>
    <submittedName>
        <fullName evidence="1">Bm10032</fullName>
    </submittedName>
</protein>
<proteinExistence type="predicted"/>
<organism evidence="1">
    <name type="scientific">Brugia malayi</name>
    <name type="common">Filarial nematode worm</name>
    <dbReference type="NCBI Taxonomy" id="6279"/>
    <lineage>
        <taxon>Eukaryota</taxon>
        <taxon>Metazoa</taxon>
        <taxon>Ecdysozoa</taxon>
        <taxon>Nematoda</taxon>
        <taxon>Chromadorea</taxon>
        <taxon>Rhabditida</taxon>
        <taxon>Spirurina</taxon>
        <taxon>Spiruromorpha</taxon>
        <taxon>Filarioidea</taxon>
        <taxon>Onchocercidae</taxon>
        <taxon>Brugia</taxon>
    </lineage>
</organism>
<name>A0A0H5S8Q5_BRUMA</name>
<evidence type="ECO:0000313" key="2">
    <source>
        <dbReference type="WormBase" id="Bm10032"/>
    </source>
</evidence>
<dbReference type="AlphaFoldDB" id="A0A0H5S8Q5"/>
<accession>A0A0H5S8Q5</accession>
<reference evidence="1" key="2">
    <citation type="submission" date="2012-12" db="EMBL/GenBank/DDBJ databases">
        <authorList>
            <person name="Gao Y.W."/>
            <person name="Fan S.T."/>
            <person name="Sun H.T."/>
            <person name="Wang Z."/>
            <person name="Gao X.L."/>
            <person name="Li Y.G."/>
            <person name="Wang T.C."/>
            <person name="Zhang K."/>
            <person name="Xu W.W."/>
            <person name="Yu Z.J."/>
            <person name="Xia X.Z."/>
        </authorList>
    </citation>
    <scope>NUCLEOTIDE SEQUENCE</scope>
    <source>
        <strain evidence="1">FR3</strain>
    </source>
</reference>
<reference evidence="1" key="1">
    <citation type="journal article" date="2007" name="Science">
        <title>Draft genome of the filarial nematode parasite Brugia malayi.</title>
        <authorList>
            <person name="Ghedin E."/>
            <person name="Wang S."/>
            <person name="Spiro D."/>
            <person name="Caler E."/>
            <person name="Zhao Q."/>
            <person name="Crabtree J."/>
            <person name="Allen J.E."/>
            <person name="Delcher A.L."/>
            <person name="Guiliano D.B."/>
            <person name="Miranda-Saavedra D."/>
            <person name="Angiuoli S.V."/>
            <person name="Creasy T."/>
            <person name="Amedeo P."/>
            <person name="Haas B."/>
            <person name="El-Sayed N.M."/>
            <person name="Wortman J.R."/>
            <person name="Feldblyum T."/>
            <person name="Tallon L."/>
            <person name="Schatz M."/>
            <person name="Shumway M."/>
            <person name="Koo H."/>
            <person name="Salzberg S.L."/>
            <person name="Schobel S."/>
            <person name="Pertea M."/>
            <person name="Pop M."/>
            <person name="White O."/>
            <person name="Barton G.J."/>
            <person name="Carlow C.K."/>
            <person name="Crawford M.J."/>
            <person name="Daub J."/>
            <person name="Dimmic M.W."/>
            <person name="Estes C.F."/>
            <person name="Foster J.M."/>
            <person name="Ganatra M."/>
            <person name="Gregory W.F."/>
            <person name="Johnson N.M."/>
            <person name="Jin J."/>
            <person name="Komuniecki R."/>
            <person name="Korf I."/>
            <person name="Kumar S."/>
            <person name="Laney S."/>
            <person name="Li B.W."/>
            <person name="Li W."/>
            <person name="Lindblom T.H."/>
            <person name="Lustigman S."/>
            <person name="Ma D."/>
            <person name="Maina C.V."/>
            <person name="Martin D.M."/>
            <person name="McCarter J.P."/>
            <person name="McReynolds L."/>
            <person name="Mitreva M."/>
            <person name="Nutman T.B."/>
            <person name="Parkinson J."/>
            <person name="Peregrin-Alvarez J.M."/>
            <person name="Poole C."/>
            <person name="Ren Q."/>
            <person name="Saunders L."/>
            <person name="Sluder A.E."/>
            <person name="Smith K."/>
            <person name="Stanke M."/>
            <person name="Unnasch T.R."/>
            <person name="Ware J."/>
            <person name="Wei A.D."/>
            <person name="Weil G."/>
            <person name="Williams D.J."/>
            <person name="Zhang Y."/>
            <person name="Williams S.A."/>
            <person name="Fraser-Liggett C."/>
            <person name="Slatko B."/>
            <person name="Blaxter M.L."/>
            <person name="Scott A.L."/>
        </authorList>
    </citation>
    <scope>NUCLEOTIDE SEQUENCE</scope>
    <source>
        <strain evidence="1">FR3</strain>
    </source>
</reference>
<dbReference type="WormBase" id="Bm10032">
    <property type="protein sequence ID" value="BM45700"/>
    <property type="gene ID" value="WBGene00230293"/>
</dbReference>